<dbReference type="PROSITE" id="PS50011">
    <property type="entry name" value="PROTEIN_KINASE_DOM"/>
    <property type="match status" value="1"/>
</dbReference>
<dbReference type="Gene3D" id="1.10.510.10">
    <property type="entry name" value="Transferase(Phosphotransferase) domain 1"/>
    <property type="match status" value="1"/>
</dbReference>
<dbReference type="GO" id="GO:0005524">
    <property type="term" value="F:ATP binding"/>
    <property type="evidence" value="ECO:0007669"/>
    <property type="project" value="InterPro"/>
</dbReference>
<comment type="caution">
    <text evidence="2">The sequence shown here is derived from an EMBL/GenBank/DDBJ whole genome shotgun (WGS) entry which is preliminary data.</text>
</comment>
<dbReference type="InterPro" id="IPR011009">
    <property type="entry name" value="Kinase-like_dom_sf"/>
</dbReference>
<dbReference type="Gene3D" id="1.20.120.1020">
    <property type="entry name" value="Prion-inhibition and propagation, HeLo domain"/>
    <property type="match status" value="1"/>
</dbReference>
<evidence type="ECO:0000313" key="2">
    <source>
        <dbReference type="EMBL" id="KAF4123020.1"/>
    </source>
</evidence>
<dbReference type="Proteomes" id="UP000749293">
    <property type="component" value="Unassembled WGS sequence"/>
</dbReference>
<dbReference type="PANTHER" id="PTHR37542">
    <property type="entry name" value="HELO DOMAIN-CONTAINING PROTEIN-RELATED"/>
    <property type="match status" value="1"/>
</dbReference>
<feature type="domain" description="Protein kinase" evidence="1">
    <location>
        <begin position="242"/>
        <end position="566"/>
    </location>
</feature>
<sequence length="566" mass="61035">MDPGTALAVVSLSFEVFAGCIKGFVMISDARNMDKDAAVERTKLILQEYRLIEWARAINLDSPPSQPSSPLPSRHPAALILLQLEQLLSSTETLRKRYKLELVAPPDGSDDLVLSGAADESASSVLSSIVSTETRRGILEKSSKMGSANRMPKRLWWAAVDKKKLAQLIQEVTGLVDGLWSLLDISHRAQTSHAVNETLRLTIQASHDIKGLRDLQASLYDAATASGMRNGLAASAGLRAQHATLSLRTRGGVPSVPPRAPAVLDPARLSRIRMLSSTIGSALYEGSPVLIEEKHVVTRMKAKLRSRVEGLADLLSQPPTPTFQTFPCVGYTEEQAGFRLVFRLPSAGGQPQPLHNVLSRSNGSLPDVGTRLRLAAQVCQTLLSFHTAGWLHKDVRSENIILVSDGSTAVDGGSTAGLGQPHLCGFSFARQDSPTEISEQPTADLSRDIYRHAMALGEPSEAFERHMDAHSLGCVLIEIAEWTPLKKIVRKRLEPVAGAGVTLSDVAALSGWLHTRYISEGVAGFRLGAAFTRMLSLCIPAPGTDVNPPDLSDFYSALEGMLDGEI</sequence>
<evidence type="ECO:0000313" key="3">
    <source>
        <dbReference type="Proteomes" id="UP000749293"/>
    </source>
</evidence>
<dbReference type="Pfam" id="PF14479">
    <property type="entry name" value="HeLo"/>
    <property type="match status" value="1"/>
</dbReference>
<dbReference type="GO" id="GO:0004672">
    <property type="term" value="F:protein kinase activity"/>
    <property type="evidence" value="ECO:0007669"/>
    <property type="project" value="InterPro"/>
</dbReference>
<dbReference type="OrthoDB" id="1911848at2759"/>
<protein>
    <recommendedName>
        <fullName evidence="1">Protein kinase domain-containing protein</fullName>
    </recommendedName>
</protein>
<dbReference type="SUPFAM" id="SSF56112">
    <property type="entry name" value="Protein kinase-like (PK-like)"/>
    <property type="match status" value="1"/>
</dbReference>
<dbReference type="InterPro" id="IPR038305">
    <property type="entry name" value="HeLo_sf"/>
</dbReference>
<dbReference type="RefSeq" id="XP_035321672.1">
    <property type="nucleotide sequence ID" value="XM_035468538.1"/>
</dbReference>
<gene>
    <name evidence="2" type="ORF">GMORB2_6568</name>
</gene>
<evidence type="ECO:0000259" key="1">
    <source>
        <dbReference type="PROSITE" id="PS50011"/>
    </source>
</evidence>
<proteinExistence type="predicted"/>
<dbReference type="InterPro" id="IPR029498">
    <property type="entry name" value="HeLo_dom"/>
</dbReference>
<dbReference type="GeneID" id="55972793"/>
<organism evidence="2 3">
    <name type="scientific">Geosmithia morbida</name>
    <dbReference type="NCBI Taxonomy" id="1094350"/>
    <lineage>
        <taxon>Eukaryota</taxon>
        <taxon>Fungi</taxon>
        <taxon>Dikarya</taxon>
        <taxon>Ascomycota</taxon>
        <taxon>Pezizomycotina</taxon>
        <taxon>Sordariomycetes</taxon>
        <taxon>Hypocreomycetidae</taxon>
        <taxon>Hypocreales</taxon>
        <taxon>Bionectriaceae</taxon>
        <taxon>Geosmithia</taxon>
    </lineage>
</organism>
<name>A0A9P5D4Q5_9HYPO</name>
<reference evidence="2" key="1">
    <citation type="submission" date="2020-03" db="EMBL/GenBank/DDBJ databases">
        <title>Site-based positive gene gene selection in Geosmithia morbida across the United States reveals a broad range of putative effectors and factors for local host and environmental adapation.</title>
        <authorList>
            <person name="Onufrak A."/>
            <person name="Murdoch R.W."/>
            <person name="Gazis R."/>
            <person name="Huff M."/>
            <person name="Staton M."/>
            <person name="Klingeman W."/>
            <person name="Hadziabdic D."/>
        </authorList>
    </citation>
    <scope>NUCLEOTIDE SEQUENCE</scope>
    <source>
        <strain evidence="2">1262</strain>
    </source>
</reference>
<keyword evidence="3" id="KW-1185">Reference proteome</keyword>
<dbReference type="PANTHER" id="PTHR37542:SF1">
    <property type="entry name" value="PRION-INHIBITION AND PROPAGATION HELO DOMAIN-CONTAINING PROTEIN"/>
    <property type="match status" value="1"/>
</dbReference>
<accession>A0A9P5D4Q5</accession>
<dbReference type="AlphaFoldDB" id="A0A9P5D4Q5"/>
<dbReference type="EMBL" id="JAANYQ010000007">
    <property type="protein sequence ID" value="KAF4123020.1"/>
    <property type="molecule type" value="Genomic_DNA"/>
</dbReference>
<dbReference type="InterPro" id="IPR000719">
    <property type="entry name" value="Prot_kinase_dom"/>
</dbReference>